<evidence type="ECO:0000313" key="3">
    <source>
        <dbReference type="EMBL" id="SVA03919.1"/>
    </source>
</evidence>
<evidence type="ECO:0000259" key="2">
    <source>
        <dbReference type="Pfam" id="PF14349"/>
    </source>
</evidence>
<sequence length="2065" mass="233527">MKKGRYVKIALFLTVGSIFSLYGQQDSYTLTLPPSYHLRSTYVVTAFPEIPVPLSLMKDTLDKPLYLFDVTYGERILDVTIDSSWQYISFTEYIDDEVLRIPFTSTVEWYFNHMIQVKRVLNFIDSFNKQDQGSQRYTERRGGRYLEMVGMDMGDFGRVSLRVNGNININGKMVFQDQELVRSSIRETQNTHLEFDQKQAVNIEGKIGDRITVKMDRDSERDFDWENNIRISYEGEEDDIVQKVEAGNISLSLPATQFVTFSGQNSGLFGLKAISKIGPVDVTTIASIEKTKKEQLKYKGSNESAVVKIKDSDYIKNQYFYIHKWFRNGIDTTLNGTYINIPPFYPLYEGAHLVGNVIIRDFDLYKLESANDASTDPGIAYADLNDKENTESQEGNYKRLEPGQDYSISNDLGFIRLRSRSSNEAFGCTFVLANRQTGDTLLTVGSGIIATDSTSSLILKMIKPISLTPSHSAWDLMFKNVYYMGSSNISKEGFAVRIVNQRQNPPSEYDVAGKPYITQFGLDSLNESGVRQADELIDMENSSIVNMISGELVFPTYHPFAYDSLAGGNKNAELQSVLGLGKMYTTTTQTEINNDSRFEMQIEYTNQSSNINLGFMIVEGSEQVFVDGLELKRGVDYQIDYFSGTLVMNEDLNPNAQLNILFDKHEIVSFDKKTILGTRAQMDFGDRSFIGATALYFNQSVINEKIEVGYEPTRNFIWGVNGRYEQPLEGLTRFIDQLPIINTEKASSFSIEGEVAQVMPNPNSINNPETGDPSGVAYIDDFEGAKRTTSFPIQRRFWKASSPPLIYHSNKTLSHRNRAKMYWYNPYVQWRTKDIWPNQETSIRAQNETTDILVMNFKPLANQTHLPKDSLWAGIIATLYSGDYDQTQTKFFEIWIRSKNGSRSELSIDLGKISEDWNGNGSLNTEDIPVAGMIGDGLLDDAEDVGLDGCADESEDGWGGCLQFGETYNELLESGNTALINVADDIDPNDPNSDNWNYDEGTNDYKRINGTEGNALDAGRYPDTEDLDRTGFLDRTNDYFTKTFTLDDTTYFSGETVKDGQPTGWRLFRIPLSHFEMIDSTGNQEWNEIKFCRVRVTDTTQTWVQIAKIELVGNEWQELGVAPDSSNLYSKTNSDSVFAISVINTEDNANYAPPKGVKGEYDRINEIRSKEQSLVLKFDNLSPRHKGAALKTLVNVTGDRAKSYLTYDKMKMYVYGNSPWIGSTETKVEFFMRFGLGEDYYELVQPVYNGWDETENRNTINLDLNWLTQLKLQDSTNVKKLNATDTFSDSANIKSYTFKDENGISTGKQINIKGKPALSRIKFFMVGLRNMSDEWISGEIWLDELRLSGVKKNRGVAMRLTSKFNLADIANTSFTYSRKDADFHVLQQRLGTNQTGENFSLNTNVQIHKLLPKSWGISLPVNLSMTNATNTPKYFPGSDILVSKGTAPDSILTRSTGINFSTSLTKSSKSDNKIVKYTLDKLKPSFSASRSFSSNEINKEVLNEKYSGKLSYTLPFGRNNYISPLKWIKPIPWIGPKLSDIQFYYTPSTLNTSMNFSEVLSQRIKRVGGKSPDSYNFGLNRNLSMDYSLTNSLKTKYTRAVKSDLQDYRGYAWMAMRDLDPGVVENITENLTTSFNPAIFSWLKPNFNYSSASSWNQDRQSTLEGANIGTQLRFSSNISLNFVNMFEVIYKPPSKTAAPKGRSRRRDSKSGLEKPPEKKQKDIPALNFVHGLIRKVNPINFSYTENLNRTGRGVIGDVPLGYRFGWQPNHGLDHSEKVGSDIGAWDHKRDFSLRSGLNLTKSISTSFNYAQNVSTTRSGSGTEQRNMSRDYFAYGEKLENGLPLPGWSVRWSGLEKLPIIKKYLRSLSLEHGFSGKETRSWQFENFDGPSMPLLNLENFITDFEEFERSSKINTNFSPLVGLTANLQKGISMNFRHNLSKSLDRVPTGITVHIDKSYTSSANYSHRGGITIPLPFMDPYKIENTVNFQFNFDMNESETLGSKNQGQEFGQTAFNSGWKVGMRVTYTFSAKVSGSMIYGYHENDSMTTGKKIDRDFGFDVNIAISG</sequence>
<feature type="region of interest" description="Disordered" evidence="1">
    <location>
        <begin position="1694"/>
        <end position="1720"/>
    </location>
</feature>
<dbReference type="EMBL" id="UINC01003166">
    <property type="protein sequence ID" value="SVA03919.1"/>
    <property type="molecule type" value="Genomic_DNA"/>
</dbReference>
<evidence type="ECO:0000256" key="1">
    <source>
        <dbReference type="SAM" id="MobiDB-lite"/>
    </source>
</evidence>
<reference evidence="3" key="1">
    <citation type="submission" date="2018-05" db="EMBL/GenBank/DDBJ databases">
        <authorList>
            <person name="Lanie J.A."/>
            <person name="Ng W.-L."/>
            <person name="Kazmierczak K.M."/>
            <person name="Andrzejewski T.M."/>
            <person name="Davidsen T.M."/>
            <person name="Wayne K.J."/>
            <person name="Tettelin H."/>
            <person name="Glass J.I."/>
            <person name="Rusch D."/>
            <person name="Podicherti R."/>
            <person name="Tsui H.-C.T."/>
            <person name="Winkler M.E."/>
        </authorList>
    </citation>
    <scope>NUCLEOTIDE SEQUENCE</scope>
</reference>
<gene>
    <name evidence="3" type="ORF">METZ01_LOCUS56773</name>
</gene>
<feature type="domain" description="Gliding motility protein SprA N-terminal" evidence="2">
    <location>
        <begin position="1042"/>
        <end position="1437"/>
    </location>
</feature>
<accession>A0A381SKE1</accession>
<dbReference type="NCBIfam" id="TIGR04189">
    <property type="entry name" value="surface_SprA"/>
    <property type="match status" value="1"/>
</dbReference>
<dbReference type="InterPro" id="IPR025684">
    <property type="entry name" value="SprA_N_dom"/>
</dbReference>
<name>A0A381SKE1_9ZZZZ</name>
<feature type="compositionally biased region" description="Basic and acidic residues" evidence="1">
    <location>
        <begin position="1708"/>
        <end position="1720"/>
    </location>
</feature>
<protein>
    <recommendedName>
        <fullName evidence="2">Gliding motility protein SprA N-terminal domain-containing protein</fullName>
    </recommendedName>
</protein>
<dbReference type="Pfam" id="PF14349">
    <property type="entry name" value="SprA_N"/>
    <property type="match status" value="1"/>
</dbReference>
<proteinExistence type="predicted"/>
<dbReference type="InterPro" id="IPR026377">
    <property type="entry name" value="Cell_surface_SprA"/>
</dbReference>
<organism evidence="3">
    <name type="scientific">marine metagenome</name>
    <dbReference type="NCBI Taxonomy" id="408172"/>
    <lineage>
        <taxon>unclassified sequences</taxon>
        <taxon>metagenomes</taxon>
        <taxon>ecological metagenomes</taxon>
    </lineage>
</organism>